<dbReference type="EMBL" id="JAAXPR010000013">
    <property type="protein sequence ID" value="NKZ20711.1"/>
    <property type="molecule type" value="Genomic_DNA"/>
</dbReference>
<evidence type="ECO:0000256" key="1">
    <source>
        <dbReference type="SAM" id="Phobius"/>
    </source>
</evidence>
<feature type="transmembrane region" description="Helical" evidence="1">
    <location>
        <begin position="61"/>
        <end position="85"/>
    </location>
</feature>
<reference evidence="2 3" key="1">
    <citation type="submission" date="2020-04" db="EMBL/GenBank/DDBJ databases">
        <title>MicrobeNet Type strains.</title>
        <authorList>
            <person name="Nicholson A.C."/>
        </authorList>
    </citation>
    <scope>NUCLEOTIDE SEQUENCE [LARGE SCALE GENOMIC DNA]</scope>
    <source>
        <strain evidence="2 3">CCUG 69612</strain>
    </source>
</reference>
<feature type="transmembrane region" description="Helical" evidence="1">
    <location>
        <begin position="7"/>
        <end position="28"/>
    </location>
</feature>
<accession>A0A7X6N0D5</accession>
<evidence type="ECO:0000313" key="3">
    <source>
        <dbReference type="Proteomes" id="UP000522720"/>
    </source>
</evidence>
<feature type="transmembrane region" description="Helical" evidence="1">
    <location>
        <begin position="92"/>
        <end position="110"/>
    </location>
</feature>
<sequence length="118" mass="13930">MKTLRYLAHLYPQQLLLLLLNSSLFIWLRVTVSNLLETSGIAEKYALYAPDWLKSLTNNSFLAFETFLKTSSWAWLVASLILIILWRWLSRLIRFVFLLALLAIVVWLIYKAKVWQQL</sequence>
<dbReference type="AlphaFoldDB" id="A0A7X6N0D5"/>
<protein>
    <submittedName>
        <fullName evidence="2">Uncharacterized protein</fullName>
    </submittedName>
</protein>
<dbReference type="RefSeq" id="WP_168549460.1">
    <property type="nucleotide sequence ID" value="NZ_JAAXPR010000013.1"/>
</dbReference>
<proteinExistence type="predicted"/>
<dbReference type="Proteomes" id="UP000522720">
    <property type="component" value="Unassembled WGS sequence"/>
</dbReference>
<evidence type="ECO:0000313" key="2">
    <source>
        <dbReference type="EMBL" id="NKZ20711.1"/>
    </source>
</evidence>
<keyword evidence="1" id="KW-0472">Membrane</keyword>
<keyword evidence="3" id="KW-1185">Reference proteome</keyword>
<keyword evidence="1" id="KW-0812">Transmembrane</keyword>
<organism evidence="2 3">
    <name type="scientific">Streptococcus ovuberis</name>
    <dbReference type="NCBI Taxonomy" id="1936207"/>
    <lineage>
        <taxon>Bacteria</taxon>
        <taxon>Bacillati</taxon>
        <taxon>Bacillota</taxon>
        <taxon>Bacilli</taxon>
        <taxon>Lactobacillales</taxon>
        <taxon>Streptococcaceae</taxon>
        <taxon>Streptococcus</taxon>
    </lineage>
</organism>
<gene>
    <name evidence="2" type="ORF">HF992_07665</name>
</gene>
<keyword evidence="1" id="KW-1133">Transmembrane helix</keyword>
<comment type="caution">
    <text evidence="2">The sequence shown here is derived from an EMBL/GenBank/DDBJ whole genome shotgun (WGS) entry which is preliminary data.</text>
</comment>
<name>A0A7X6N0D5_9STRE</name>